<gene>
    <name evidence="2" type="ORF">D641_0102780</name>
</gene>
<dbReference type="HOGENOM" id="CLU_663375_0_0_11"/>
<dbReference type="STRING" id="1249481.D641_0102780"/>
<comment type="caution">
    <text evidence="2">The sequence shown here is derived from an EMBL/GenBank/DDBJ whole genome shotgun (WGS) entry which is preliminary data.</text>
</comment>
<proteinExistence type="predicted"/>
<evidence type="ECO:0000313" key="2">
    <source>
        <dbReference type="EMBL" id="EYT50844.1"/>
    </source>
</evidence>
<feature type="transmembrane region" description="Helical" evidence="1">
    <location>
        <begin position="345"/>
        <end position="365"/>
    </location>
</feature>
<keyword evidence="1" id="KW-1133">Transmembrane helix</keyword>
<name>A0A022KXA4_9MICO</name>
<reference evidence="2 3" key="1">
    <citation type="journal article" date="2013" name="Genome Announc.">
        <title>Draft genome sequence of an Actinobacterium, Brachybacterium muris strain UCD-AY4.</title>
        <authorList>
            <person name="Lo J.R."/>
            <person name="Lang J.M."/>
            <person name="Darling A.E."/>
            <person name="Eisen J.A."/>
            <person name="Coil D.A."/>
        </authorList>
    </citation>
    <scope>NUCLEOTIDE SEQUENCE [LARGE SCALE GENOMIC DNA]</scope>
    <source>
        <strain evidence="2 3">UCD-AY4</strain>
    </source>
</reference>
<feature type="transmembrane region" description="Helical" evidence="1">
    <location>
        <begin position="268"/>
        <end position="291"/>
    </location>
</feature>
<protein>
    <submittedName>
        <fullName evidence="2">Uncharacterized protein</fullName>
    </submittedName>
</protein>
<keyword evidence="1" id="KW-0472">Membrane</keyword>
<feature type="transmembrane region" description="Helical" evidence="1">
    <location>
        <begin position="371"/>
        <end position="393"/>
    </location>
</feature>
<dbReference type="OrthoDB" id="3256854at2"/>
<organism evidence="2 3">
    <name type="scientific">Brachybacterium muris UCD-AY4</name>
    <dbReference type="NCBI Taxonomy" id="1249481"/>
    <lineage>
        <taxon>Bacteria</taxon>
        <taxon>Bacillati</taxon>
        <taxon>Actinomycetota</taxon>
        <taxon>Actinomycetes</taxon>
        <taxon>Micrococcales</taxon>
        <taxon>Dermabacteraceae</taxon>
        <taxon>Brachybacterium</taxon>
    </lineage>
</organism>
<dbReference type="AlphaFoldDB" id="A0A022KXA4"/>
<keyword evidence="3" id="KW-1185">Reference proteome</keyword>
<feature type="transmembrane region" description="Helical" evidence="1">
    <location>
        <begin position="303"/>
        <end position="324"/>
    </location>
</feature>
<sequence>MSAPWELEWAEDPAFVWVAAGQLLLALGVREETVRPLGELRPLYEKWDSALHGGPGGTLATPPLDSLPRRRRAELDDDLGRALAILLPVAEEALEQLVRRQIRPEIMGIRRDALDGALTDLRRYAASEGWRGEDEQAIQGHVQWITDGHRWKTPLQPLGPGEVGRIVDVLSAMPRPTLRRIAGVSNRPALMALVGGWFTMVHSGRTEDGTAVAPELTSEQSDPVAELQREMDRRDAELEEQLARNCAERERDNRQFEHRGALMRWMSLVGSLPTLGFLVVLAVGAVLPLAGDDYSMTRQVLPMAGAVSSAIGAVAMPVLLLMAFTGSSHTTEDQRLLRSNTSGGMLMVAGLWNMAVGLFPAVMALTEPEYVTAGILGGAFAVLALAAALIGAVHRERARKQAGLPKDDIPFYVP</sequence>
<dbReference type="RefSeq" id="WP_017822273.1">
    <property type="nucleotide sequence ID" value="NZ_AORC01000003.1"/>
</dbReference>
<keyword evidence="1" id="KW-0812">Transmembrane</keyword>
<dbReference type="EMBL" id="AORC01000003">
    <property type="protein sequence ID" value="EYT50844.1"/>
    <property type="molecule type" value="Genomic_DNA"/>
</dbReference>
<dbReference type="Proteomes" id="UP000019754">
    <property type="component" value="Unassembled WGS sequence"/>
</dbReference>
<evidence type="ECO:0000256" key="1">
    <source>
        <dbReference type="SAM" id="Phobius"/>
    </source>
</evidence>
<evidence type="ECO:0000313" key="3">
    <source>
        <dbReference type="Proteomes" id="UP000019754"/>
    </source>
</evidence>
<accession>A0A022KXA4</accession>